<comment type="cofactor">
    <cofactor evidence="1 7">
        <name>pyridoxal 5'-phosphate</name>
        <dbReference type="ChEBI" id="CHEBI:597326"/>
    </cofactor>
</comment>
<dbReference type="EMBL" id="UFYA01000001">
    <property type="protein sequence ID" value="STD08837.1"/>
    <property type="molecule type" value="Genomic_DNA"/>
</dbReference>
<accession>A0AA46BMX8</accession>
<feature type="binding site" evidence="7">
    <location>
        <position position="163"/>
    </location>
    <ligand>
        <name>substrate</name>
    </ligand>
</feature>
<keyword evidence="5 7" id="KW-0093">Biotin biosynthesis</keyword>
<feature type="binding site" evidence="7">
    <location>
        <position position="71"/>
    </location>
    <ligand>
        <name>substrate</name>
    </ligand>
</feature>
<dbReference type="EC" id="2.6.1.62" evidence="7"/>
<comment type="subunit">
    <text evidence="7">Homodimer.</text>
</comment>
<evidence type="ECO:0000256" key="7">
    <source>
        <dbReference type="HAMAP-Rule" id="MF_00834"/>
    </source>
</evidence>
<keyword evidence="7" id="KW-0963">Cytoplasm</keyword>
<evidence type="ECO:0000256" key="3">
    <source>
        <dbReference type="ARBA" id="ARBA00022679"/>
    </source>
</evidence>
<dbReference type="InterPro" id="IPR005815">
    <property type="entry name" value="BioA"/>
</dbReference>
<dbReference type="AlphaFoldDB" id="A0AA46BMX8"/>
<dbReference type="Pfam" id="PF00202">
    <property type="entry name" value="Aminotran_3"/>
    <property type="match status" value="1"/>
</dbReference>
<feature type="binding site" evidence="7">
    <location>
        <position position="350"/>
    </location>
    <ligand>
        <name>substrate</name>
    </ligand>
</feature>
<gene>
    <name evidence="7 8" type="primary">bioA</name>
    <name evidence="8" type="ORF">NCTC7915_01083</name>
</gene>
<dbReference type="Gene3D" id="3.40.640.10">
    <property type="entry name" value="Type I PLP-dependent aspartate aminotransferase-like (Major domain)"/>
    <property type="match status" value="1"/>
</dbReference>
<feature type="site" description="Participates in the substrate recognition with KAPA and in a stacking interaction with the adenine ring of SAM" evidence="7">
    <location>
        <position position="33"/>
    </location>
</feature>
<dbReference type="HAMAP" id="MF_00834">
    <property type="entry name" value="BioA"/>
    <property type="match status" value="1"/>
</dbReference>
<dbReference type="PANTHER" id="PTHR42684">
    <property type="entry name" value="ADENOSYLMETHIONINE-8-AMINO-7-OXONONANOATE AMINOTRANSFERASE"/>
    <property type="match status" value="1"/>
</dbReference>
<evidence type="ECO:0000256" key="5">
    <source>
        <dbReference type="ARBA" id="ARBA00022756"/>
    </source>
</evidence>
<comment type="caution">
    <text evidence="8">The sequence shown here is derived from an EMBL/GenBank/DDBJ whole genome shotgun (WGS) entry which is preliminary data.</text>
</comment>
<dbReference type="PANTHER" id="PTHR42684:SF17">
    <property type="entry name" value="ADENOSYLMETHIONINE-8-AMINO-7-OXONONANOATE AMINOTRANSFERASE"/>
    <property type="match status" value="1"/>
</dbReference>
<evidence type="ECO:0000256" key="1">
    <source>
        <dbReference type="ARBA" id="ARBA00001933"/>
    </source>
</evidence>
<evidence type="ECO:0000313" key="9">
    <source>
        <dbReference type="Proteomes" id="UP000254118"/>
    </source>
</evidence>
<sequence>MSRSVDGAGAALERAAGGVDVISRDRGLVWHPYAPLDGPAPYAVRAAQDTRLSVEAADGACFEAVDAMSSWWSAVHGYRNPALDDAVREQVGRFSHVMFGGLTHAPAVELAEQLRELAPGMAHVFFADSGSVSMEVALKLAVQYQAAQGRPQRGGFVALRGGYHGDTLGAMSVCDPVDGMHAAFPALLPRHVFLPRPPVARLVNASEVDGGLEGPCSAAGRVLVSDEAQVQAWVAQLEEVVAEHADHVAALVAEPVLQGAGGMYVWAPEALRAMRRVADEHGLLLLLDEIATGFGRTGQLFASQWAGVCPDVMCVGKALTGGYMTLAAVLCSAKVGEVITRSQFRALLHGPTFMANPLACAVAGASVGLVRERWGGQVAMLESELLRGLEAAWGLPSVVDVRVLGGVGVVELCEEVDVPAVTRAALEAGVWVRPFRRLVYTMPPYVASVQDVARVAAGIVSAVGAVYGVGSR</sequence>
<dbReference type="PROSITE" id="PS00600">
    <property type="entry name" value="AA_TRANSFER_CLASS_3"/>
    <property type="match status" value="1"/>
</dbReference>
<evidence type="ECO:0000313" key="8">
    <source>
        <dbReference type="EMBL" id="STD08837.1"/>
    </source>
</evidence>
<dbReference type="NCBIfam" id="TIGR00508">
    <property type="entry name" value="bioA"/>
    <property type="match status" value="1"/>
</dbReference>
<dbReference type="Proteomes" id="UP000254118">
    <property type="component" value="Unassembled WGS sequence"/>
</dbReference>
<dbReference type="SUPFAM" id="SSF53383">
    <property type="entry name" value="PLP-dependent transferases"/>
    <property type="match status" value="1"/>
</dbReference>
<dbReference type="CDD" id="cd00610">
    <property type="entry name" value="OAT_like"/>
    <property type="match status" value="1"/>
</dbReference>
<evidence type="ECO:0000256" key="6">
    <source>
        <dbReference type="ARBA" id="ARBA00022898"/>
    </source>
</evidence>
<organism evidence="8 9">
    <name type="scientific">Dermatophilus congolensis</name>
    <dbReference type="NCBI Taxonomy" id="1863"/>
    <lineage>
        <taxon>Bacteria</taxon>
        <taxon>Bacillati</taxon>
        <taxon>Actinomycetota</taxon>
        <taxon>Actinomycetes</taxon>
        <taxon>Micrococcales</taxon>
        <taxon>Dermatophilaceae</taxon>
        <taxon>Dermatophilus</taxon>
    </lineage>
</organism>
<reference evidence="8 9" key="1">
    <citation type="submission" date="2018-06" db="EMBL/GenBank/DDBJ databases">
        <authorList>
            <consortium name="Pathogen Informatics"/>
            <person name="Doyle S."/>
        </authorList>
    </citation>
    <scope>NUCLEOTIDE SEQUENCE [LARGE SCALE GENOMIC DNA]</scope>
    <source>
        <strain evidence="8 9">NCTC7915</strain>
    </source>
</reference>
<dbReference type="RefSeq" id="WP_258553141.1">
    <property type="nucleotide sequence ID" value="NZ_UFYA01000001.1"/>
</dbReference>
<dbReference type="InterPro" id="IPR005814">
    <property type="entry name" value="Aminotrans_3"/>
</dbReference>
<feature type="binding site" evidence="7">
    <location>
        <position position="288"/>
    </location>
    <ligand>
        <name>pyridoxal 5'-phosphate</name>
        <dbReference type="ChEBI" id="CHEBI:597326"/>
    </ligand>
</feature>
<comment type="pathway">
    <text evidence="7">Cofactor biosynthesis; biotin biosynthesis; 7,8-diaminononanoate from 8-amino-7-oxononanoate (SAM route): step 1/1.</text>
</comment>
<feature type="binding site" evidence="7">
    <location>
        <begin position="351"/>
        <end position="352"/>
    </location>
    <ligand>
        <name>pyridoxal 5'-phosphate</name>
        <dbReference type="ChEBI" id="CHEBI:597326"/>
    </ligand>
</feature>
<proteinExistence type="inferred from homology"/>
<evidence type="ECO:0000256" key="2">
    <source>
        <dbReference type="ARBA" id="ARBA00022576"/>
    </source>
</evidence>
<dbReference type="GO" id="GO:0005737">
    <property type="term" value="C:cytoplasm"/>
    <property type="evidence" value="ECO:0007669"/>
    <property type="project" value="UniProtKB-SubCell"/>
</dbReference>
<evidence type="ECO:0000256" key="4">
    <source>
        <dbReference type="ARBA" id="ARBA00022691"/>
    </source>
</evidence>
<comment type="function">
    <text evidence="7">Catalyzes the transfer of the alpha-amino group from S-adenosyl-L-methionine (SAM) to 7-keto-8-aminopelargonic acid (KAPA) to form 7,8-diaminopelargonic acid (DAPA). It is the only aminotransferase known to utilize SAM as an amino donor.</text>
</comment>
<dbReference type="InterPro" id="IPR049704">
    <property type="entry name" value="Aminotrans_3_PPA_site"/>
</dbReference>
<feature type="modified residue" description="N6-(pyridoxal phosphate)lysine" evidence="7">
    <location>
        <position position="317"/>
    </location>
</feature>
<comment type="catalytic activity">
    <reaction evidence="7">
        <text>(8S)-8-amino-7-oxononanoate + S-adenosyl-L-methionine = S-adenosyl-4-methylsulfanyl-2-oxobutanoate + (7R,8S)-7,8-diammoniononanoate</text>
        <dbReference type="Rhea" id="RHEA:16861"/>
        <dbReference type="ChEBI" id="CHEBI:16490"/>
        <dbReference type="ChEBI" id="CHEBI:59789"/>
        <dbReference type="ChEBI" id="CHEBI:149468"/>
        <dbReference type="ChEBI" id="CHEBI:149469"/>
        <dbReference type="EC" id="2.6.1.62"/>
    </reaction>
</comment>
<keyword evidence="2 7" id="KW-0032">Aminotransferase</keyword>
<dbReference type="InterPro" id="IPR015421">
    <property type="entry name" value="PyrdxlP-dep_Trfase_major"/>
</dbReference>
<comment type="subcellular location">
    <subcellularLocation>
        <location evidence="7">Cytoplasm</location>
    </subcellularLocation>
</comment>
<comment type="similarity">
    <text evidence="7">Belongs to the class-III pyridoxal-phosphate-dependent aminotransferase family. BioA subfamily.</text>
</comment>
<dbReference type="InterPro" id="IPR015424">
    <property type="entry name" value="PyrdxlP-dep_Trfase"/>
</dbReference>
<name>A0AA46BMX8_9MICO</name>
<keyword evidence="6 7" id="KW-0663">Pyridoxal phosphate</keyword>
<keyword evidence="4 7" id="KW-0949">S-adenosyl-L-methionine</keyword>
<feature type="binding site" evidence="7">
    <location>
        <position position="317"/>
    </location>
    <ligand>
        <name>substrate</name>
    </ligand>
</feature>
<keyword evidence="3 7" id="KW-0808">Transferase</keyword>
<dbReference type="GO" id="GO:0030170">
    <property type="term" value="F:pyridoxal phosphate binding"/>
    <property type="evidence" value="ECO:0007669"/>
    <property type="project" value="UniProtKB-UniRule"/>
</dbReference>
<dbReference type="Gene3D" id="3.90.1150.10">
    <property type="entry name" value="Aspartate Aminotransferase, domain 1"/>
    <property type="match status" value="1"/>
</dbReference>
<dbReference type="GO" id="GO:0004015">
    <property type="term" value="F:adenosylmethionine-8-amino-7-oxononanoate transaminase activity"/>
    <property type="evidence" value="ECO:0007669"/>
    <property type="project" value="UniProtKB-UniRule"/>
</dbReference>
<feature type="binding site" evidence="7">
    <location>
        <begin position="130"/>
        <end position="131"/>
    </location>
    <ligand>
        <name>pyridoxal 5'-phosphate</name>
        <dbReference type="ChEBI" id="CHEBI:597326"/>
    </ligand>
</feature>
<dbReference type="GO" id="GO:0009102">
    <property type="term" value="P:biotin biosynthetic process"/>
    <property type="evidence" value="ECO:0007669"/>
    <property type="project" value="UniProtKB-UniRule"/>
</dbReference>
<feature type="binding site" evidence="7">
    <location>
        <position position="433"/>
    </location>
    <ligand>
        <name>substrate</name>
    </ligand>
</feature>
<dbReference type="InterPro" id="IPR015422">
    <property type="entry name" value="PyrdxlP-dep_Trfase_small"/>
</dbReference>
<protein>
    <recommendedName>
        <fullName evidence="7">Adenosylmethionine-8-amino-7-oxononanoate aminotransferase</fullName>
        <ecNumber evidence="7">2.6.1.62</ecNumber>
    </recommendedName>
    <alternativeName>
        <fullName evidence="7">7,8-diamino-pelargonic acid aminotransferase</fullName>
        <shortName evidence="7">DAPA AT</shortName>
        <shortName evidence="7">DAPA aminotransferase</shortName>
    </alternativeName>
    <alternativeName>
        <fullName evidence="7">7,8-diaminononanoate synthase</fullName>
        <shortName evidence="7">DANS</shortName>
    </alternativeName>
    <alternativeName>
        <fullName evidence="7">Diaminopelargonic acid synthase</fullName>
    </alternativeName>
</protein>